<dbReference type="InterPro" id="IPR001584">
    <property type="entry name" value="Integrase_cat-core"/>
</dbReference>
<sequence length="142" mass="16502">MEIFIPTYSTITSLDLSQIYISHVFYRHGLPVSIVSYRGSLFVSSFGTQLYQKLNISRDLSTAFHPDADVQTERVNKILEQYLWIYVSYHQDYSHIWLPLAEFSNHNAENQSTKQSPFFTIYGRDPSFDSTHISQDRPDGKV</sequence>
<dbReference type="GO" id="GO:0015074">
    <property type="term" value="P:DNA integration"/>
    <property type="evidence" value="ECO:0007669"/>
    <property type="project" value="InterPro"/>
</dbReference>
<gene>
    <name evidence="3" type="ORF">O181_039771</name>
</gene>
<feature type="domain" description="Integrase catalytic" evidence="2">
    <location>
        <begin position="1"/>
        <end position="125"/>
    </location>
</feature>
<dbReference type="OrthoDB" id="5865975at2759"/>
<dbReference type="PANTHER" id="PTHR37984:SF15">
    <property type="entry name" value="INTEGRASE CATALYTIC DOMAIN-CONTAINING PROTEIN"/>
    <property type="match status" value="1"/>
</dbReference>
<evidence type="ECO:0000259" key="2">
    <source>
        <dbReference type="PROSITE" id="PS50994"/>
    </source>
</evidence>
<dbReference type="Gene3D" id="3.30.420.10">
    <property type="entry name" value="Ribonuclease H-like superfamily/Ribonuclease H"/>
    <property type="match status" value="1"/>
</dbReference>
<accession>A0A9Q3DA80</accession>
<dbReference type="SUPFAM" id="SSF53098">
    <property type="entry name" value="Ribonuclease H-like"/>
    <property type="match status" value="1"/>
</dbReference>
<name>A0A9Q3DA80_9BASI</name>
<dbReference type="EMBL" id="AVOT02015606">
    <property type="protein sequence ID" value="MBW0500056.1"/>
    <property type="molecule type" value="Genomic_DNA"/>
</dbReference>
<dbReference type="GO" id="GO:0005634">
    <property type="term" value="C:nucleus"/>
    <property type="evidence" value="ECO:0007669"/>
    <property type="project" value="UniProtKB-ARBA"/>
</dbReference>
<keyword evidence="4" id="KW-1185">Reference proteome</keyword>
<proteinExistence type="predicted"/>
<keyword evidence="1" id="KW-0694">RNA-binding</keyword>
<dbReference type="PANTHER" id="PTHR37984">
    <property type="entry name" value="PROTEIN CBG26694"/>
    <property type="match status" value="1"/>
</dbReference>
<dbReference type="InterPro" id="IPR050951">
    <property type="entry name" value="Retrovirus_Pol_polyprotein"/>
</dbReference>
<dbReference type="InterPro" id="IPR012337">
    <property type="entry name" value="RNaseH-like_sf"/>
</dbReference>
<dbReference type="InterPro" id="IPR036397">
    <property type="entry name" value="RNaseH_sf"/>
</dbReference>
<evidence type="ECO:0000313" key="3">
    <source>
        <dbReference type="EMBL" id="MBW0500056.1"/>
    </source>
</evidence>
<dbReference type="PROSITE" id="PS50994">
    <property type="entry name" value="INTEGRASE"/>
    <property type="match status" value="1"/>
</dbReference>
<evidence type="ECO:0000313" key="4">
    <source>
        <dbReference type="Proteomes" id="UP000765509"/>
    </source>
</evidence>
<protein>
    <recommendedName>
        <fullName evidence="2">Integrase catalytic domain-containing protein</fullName>
    </recommendedName>
</protein>
<comment type="caution">
    <text evidence="3">The sequence shown here is derived from an EMBL/GenBank/DDBJ whole genome shotgun (WGS) entry which is preliminary data.</text>
</comment>
<reference evidence="3" key="1">
    <citation type="submission" date="2021-03" db="EMBL/GenBank/DDBJ databases">
        <title>Draft genome sequence of rust myrtle Austropuccinia psidii MF-1, a brazilian biotype.</title>
        <authorList>
            <person name="Quecine M.C."/>
            <person name="Pachon D.M.R."/>
            <person name="Bonatelli M.L."/>
            <person name="Correr F.H."/>
            <person name="Franceschini L.M."/>
            <person name="Leite T.F."/>
            <person name="Margarido G.R.A."/>
            <person name="Almeida C.A."/>
            <person name="Ferrarezi J.A."/>
            <person name="Labate C.A."/>
        </authorList>
    </citation>
    <scope>NUCLEOTIDE SEQUENCE</scope>
    <source>
        <strain evidence="3">MF-1</strain>
    </source>
</reference>
<evidence type="ECO:0000256" key="1">
    <source>
        <dbReference type="ARBA" id="ARBA00022884"/>
    </source>
</evidence>
<dbReference type="AlphaFoldDB" id="A0A9Q3DA80"/>
<organism evidence="3 4">
    <name type="scientific">Austropuccinia psidii MF-1</name>
    <dbReference type="NCBI Taxonomy" id="1389203"/>
    <lineage>
        <taxon>Eukaryota</taxon>
        <taxon>Fungi</taxon>
        <taxon>Dikarya</taxon>
        <taxon>Basidiomycota</taxon>
        <taxon>Pucciniomycotina</taxon>
        <taxon>Pucciniomycetes</taxon>
        <taxon>Pucciniales</taxon>
        <taxon>Sphaerophragmiaceae</taxon>
        <taxon>Austropuccinia</taxon>
    </lineage>
</organism>
<dbReference type="Proteomes" id="UP000765509">
    <property type="component" value="Unassembled WGS sequence"/>
</dbReference>
<dbReference type="GO" id="GO:0003723">
    <property type="term" value="F:RNA binding"/>
    <property type="evidence" value="ECO:0007669"/>
    <property type="project" value="UniProtKB-KW"/>
</dbReference>